<keyword evidence="3" id="KW-1185">Reference proteome</keyword>
<evidence type="ECO:0000259" key="1">
    <source>
        <dbReference type="Pfam" id="PF12146"/>
    </source>
</evidence>
<dbReference type="InterPro" id="IPR051044">
    <property type="entry name" value="MAG_DAG_Lipase"/>
</dbReference>
<gene>
    <name evidence="2" type="ORF">KKR91_09890</name>
</gene>
<accession>A0A975QZX8</accession>
<name>A0A975QZX8_9MICC</name>
<dbReference type="InterPro" id="IPR022742">
    <property type="entry name" value="Hydrolase_4"/>
</dbReference>
<dbReference type="AlphaFoldDB" id="A0A975QZX8"/>
<keyword evidence="2" id="KW-0378">Hydrolase</keyword>
<dbReference type="InterPro" id="IPR029058">
    <property type="entry name" value="AB_hydrolase_fold"/>
</dbReference>
<dbReference type="PANTHER" id="PTHR11614">
    <property type="entry name" value="PHOSPHOLIPASE-RELATED"/>
    <property type="match status" value="1"/>
</dbReference>
<evidence type="ECO:0000313" key="3">
    <source>
        <dbReference type="Proteomes" id="UP000676885"/>
    </source>
</evidence>
<protein>
    <submittedName>
        <fullName evidence="2">Alpha/beta hydrolase</fullName>
    </submittedName>
</protein>
<dbReference type="Gene3D" id="3.40.50.1820">
    <property type="entry name" value="alpha/beta hydrolase"/>
    <property type="match status" value="1"/>
</dbReference>
<dbReference type="Proteomes" id="UP000676885">
    <property type="component" value="Chromosome"/>
</dbReference>
<dbReference type="KEGG" id="ajg:KKR91_09890"/>
<dbReference type="Pfam" id="PF12146">
    <property type="entry name" value="Hydrolase_4"/>
    <property type="match status" value="1"/>
</dbReference>
<dbReference type="GO" id="GO:0016787">
    <property type="term" value="F:hydrolase activity"/>
    <property type="evidence" value="ECO:0007669"/>
    <property type="project" value="UniProtKB-KW"/>
</dbReference>
<proteinExistence type="predicted"/>
<evidence type="ECO:0000313" key="2">
    <source>
        <dbReference type="EMBL" id="QWC08856.1"/>
    </source>
</evidence>
<dbReference type="EMBL" id="CP076022">
    <property type="protein sequence ID" value="QWC08856.1"/>
    <property type="molecule type" value="Genomic_DNA"/>
</dbReference>
<organism evidence="2 3">
    <name type="scientific">Arthrobacter jiangjiafuii</name>
    <dbReference type="NCBI Taxonomy" id="2817475"/>
    <lineage>
        <taxon>Bacteria</taxon>
        <taxon>Bacillati</taxon>
        <taxon>Actinomycetota</taxon>
        <taxon>Actinomycetes</taxon>
        <taxon>Micrococcales</taxon>
        <taxon>Micrococcaceae</taxon>
        <taxon>Arthrobacter</taxon>
    </lineage>
</organism>
<dbReference type="SUPFAM" id="SSF53474">
    <property type="entry name" value="alpha/beta-Hydrolases"/>
    <property type="match status" value="1"/>
</dbReference>
<dbReference type="RefSeq" id="WP_210229133.1">
    <property type="nucleotide sequence ID" value="NZ_CP076022.1"/>
</dbReference>
<reference evidence="2 3" key="1">
    <citation type="submission" date="2021-05" db="EMBL/GenBank/DDBJ databases">
        <title>Novel species in genus Arthrobacter.</title>
        <authorList>
            <person name="Zhang G."/>
        </authorList>
    </citation>
    <scope>NUCLEOTIDE SEQUENCE [LARGE SCALE GENOMIC DNA]</scope>
    <source>
        <strain evidence="3">zg-ZUI227</strain>
    </source>
</reference>
<sequence length="360" mass="40018">MGTQVKPETQAAPAKQWKPDILGDGYQYLTLELGEDDEGPVVATLVSYTPKPPPPPGFTGRARNLLHQLRAPVAAEPVHAVLYVHGWNDYFFQTELADFWAGLGVAFYALDLRKYGRSLRPGQSEGFTMDLQEYDADIDAAMAALTEHVREHRGMDTPVRISLMAHSTGGLVASLWAHRHPGRIAALLLNSPWLELRGSWIVRNATAGLLEPLARLRPKARLKVPEMSYYWRSISTEADGEWNPDPELKMPNGWPIRAGWITAVLNGHAQVARGLDIRVPILLMASASSTMAGPWNESMLTSDSILDVNLMVQRGLLLGPQVTVYRFEDALHDVVLSAPAVRRRAYGKLEQWAQAFMLRN</sequence>
<feature type="domain" description="Serine aminopeptidase S33" evidence="1">
    <location>
        <begin position="76"/>
        <end position="287"/>
    </location>
</feature>